<name>A0A378YJG7_9NOCA</name>
<organism evidence="1 2">
    <name type="scientific">Nocardia otitidiscaviarum</name>
    <dbReference type="NCBI Taxonomy" id="1823"/>
    <lineage>
        <taxon>Bacteria</taxon>
        <taxon>Bacillati</taxon>
        <taxon>Actinomycetota</taxon>
        <taxon>Actinomycetes</taxon>
        <taxon>Mycobacteriales</taxon>
        <taxon>Nocardiaceae</taxon>
        <taxon>Nocardia</taxon>
    </lineage>
</organism>
<protein>
    <submittedName>
        <fullName evidence="1">Uncharacterized protein</fullName>
    </submittedName>
</protein>
<dbReference type="OrthoDB" id="4549526at2"/>
<evidence type="ECO:0000313" key="1">
    <source>
        <dbReference type="EMBL" id="SUA76641.1"/>
    </source>
</evidence>
<evidence type="ECO:0000313" key="2">
    <source>
        <dbReference type="Proteomes" id="UP000255467"/>
    </source>
</evidence>
<sequence length="223" mass="24199">MGEIPGARQELDRLGQALRAQLTELVARLTPEAADDLFMPAEPKVADWREPEGYRYSAIVRGTRSADPGSVLDRASDLLTAAAWRVSGPEDSDGRGAMVLTGSRDGMTIEIRVWADAPGVLYSAHTPAVALYTPEPPEAPEPVRTPDTVTPGYVLCYECDGLGWCPTCGGQGWITGADGDQQPCPECLRQRVCPICRGAGQLYITDLRPEERALYAELRDEPQ</sequence>
<reference evidence="1 2" key="1">
    <citation type="submission" date="2018-06" db="EMBL/GenBank/DDBJ databases">
        <authorList>
            <consortium name="Pathogen Informatics"/>
            <person name="Doyle S."/>
        </authorList>
    </citation>
    <scope>NUCLEOTIDE SEQUENCE [LARGE SCALE GENOMIC DNA]</scope>
    <source>
        <strain evidence="1 2">NCTC1934</strain>
    </source>
</reference>
<dbReference type="EMBL" id="UGRY01000002">
    <property type="protein sequence ID" value="SUA76641.1"/>
    <property type="molecule type" value="Genomic_DNA"/>
</dbReference>
<accession>A0A378YJG7</accession>
<gene>
    <name evidence="1" type="ORF">NCTC1934_02641</name>
</gene>
<dbReference type="STRING" id="1406858.GCA_000710895_07275"/>
<dbReference type="RefSeq" id="WP_051036887.1">
    <property type="nucleotide sequence ID" value="NZ_UGRY01000002.1"/>
</dbReference>
<dbReference type="Proteomes" id="UP000255467">
    <property type="component" value="Unassembled WGS sequence"/>
</dbReference>
<proteinExistence type="predicted"/>
<keyword evidence="2" id="KW-1185">Reference proteome</keyword>
<dbReference type="AlphaFoldDB" id="A0A378YJG7"/>